<feature type="region of interest" description="Disordered" evidence="1">
    <location>
        <begin position="44"/>
        <end position="70"/>
    </location>
</feature>
<evidence type="ECO:0000256" key="2">
    <source>
        <dbReference type="SAM" id="Phobius"/>
    </source>
</evidence>
<dbReference type="AlphaFoldDB" id="A0A2S0PB88"/>
<sequence length="70" mass="7371">MLDTATLIHIIVTVAAFASFILILIWAFGGRAAKKSFEEAANLPFADDDNDNAARSGLGRLSTPGHNGAK</sequence>
<gene>
    <name evidence="3" type="ORF">DAI18_11155</name>
</gene>
<dbReference type="RefSeq" id="WP_028497767.1">
    <property type="nucleotide sequence ID" value="NZ_CALFSO010000135.1"/>
</dbReference>
<evidence type="ECO:0000313" key="4">
    <source>
        <dbReference type="Proteomes" id="UP000244173"/>
    </source>
</evidence>
<dbReference type="Proteomes" id="UP000244173">
    <property type="component" value="Chromosome"/>
</dbReference>
<dbReference type="EMBL" id="CP028519">
    <property type="protein sequence ID" value="AVY94537.1"/>
    <property type="molecule type" value="Genomic_DNA"/>
</dbReference>
<keyword evidence="4" id="KW-1185">Reference proteome</keyword>
<reference evidence="3 4" key="1">
    <citation type="submission" date="2018-04" db="EMBL/GenBank/DDBJ databases">
        <title>Denitrifier Microvirgula.</title>
        <authorList>
            <person name="Anderson E."/>
            <person name="Jang J."/>
            <person name="Ishii S."/>
        </authorList>
    </citation>
    <scope>NUCLEOTIDE SEQUENCE [LARGE SCALE GENOMIC DNA]</scope>
    <source>
        <strain evidence="3 4">BE2.4</strain>
    </source>
</reference>
<dbReference type="STRING" id="1122240.GCA_000620105_00262"/>
<name>A0A2S0PB88_9NEIS</name>
<dbReference type="InterPro" id="IPR008621">
    <property type="entry name" value="Cbb3-typ_cyt_oxidase_comp"/>
</dbReference>
<accession>A0A2S0PB88</accession>
<protein>
    <submittedName>
        <fullName evidence="3">CcoQ/FixQ family Cbb3-type cytochrome c oxidase assembly chaperone</fullName>
    </submittedName>
</protein>
<evidence type="ECO:0000256" key="1">
    <source>
        <dbReference type="SAM" id="MobiDB-lite"/>
    </source>
</evidence>
<organism evidence="3 4">
    <name type="scientific">Microvirgula aerodenitrificans</name>
    <dbReference type="NCBI Taxonomy" id="57480"/>
    <lineage>
        <taxon>Bacteria</taxon>
        <taxon>Pseudomonadati</taxon>
        <taxon>Pseudomonadota</taxon>
        <taxon>Betaproteobacteria</taxon>
        <taxon>Neisseriales</taxon>
        <taxon>Aquaspirillaceae</taxon>
        <taxon>Microvirgula</taxon>
    </lineage>
</organism>
<feature type="transmembrane region" description="Helical" evidence="2">
    <location>
        <begin position="6"/>
        <end position="28"/>
    </location>
</feature>
<proteinExistence type="predicted"/>
<dbReference type="Pfam" id="PF05545">
    <property type="entry name" value="FixQ"/>
    <property type="match status" value="1"/>
</dbReference>
<dbReference type="KEGG" id="maer:DAI18_11155"/>
<evidence type="ECO:0000313" key="3">
    <source>
        <dbReference type="EMBL" id="AVY94537.1"/>
    </source>
</evidence>
<keyword evidence="2" id="KW-1133">Transmembrane helix</keyword>
<dbReference type="OrthoDB" id="8604580at2"/>
<keyword evidence="2" id="KW-0812">Transmembrane</keyword>
<keyword evidence="2" id="KW-0472">Membrane</keyword>